<gene>
    <name evidence="1" type="ORF">CEE75_12380</name>
</gene>
<dbReference type="RefSeq" id="WP_133476777.1">
    <property type="nucleotide sequence ID" value="NZ_JACCPV010000152.1"/>
</dbReference>
<dbReference type="Proteomes" id="UP000295195">
    <property type="component" value="Unassembled WGS sequence"/>
</dbReference>
<protein>
    <submittedName>
        <fullName evidence="1">Uncharacterized protein</fullName>
    </submittedName>
</protein>
<dbReference type="EMBL" id="NKLP01000260">
    <property type="protein sequence ID" value="TDN28776.1"/>
    <property type="molecule type" value="Genomic_DNA"/>
</dbReference>
<evidence type="ECO:0000313" key="2">
    <source>
        <dbReference type="Proteomes" id="UP000295195"/>
    </source>
</evidence>
<sequence>MSKTKEIKLNQNVKKGKWILTYREILPSGMESTDSKLFDSHWDAKCKMEDSSEYIIREKFADEDTVAAYEKVDIEKHCRLNYDSCTIFDMDGQPFIWYCISPRN</sequence>
<comment type="caution">
    <text evidence="1">The sequence shown here is derived from an EMBL/GenBank/DDBJ whole genome shotgun (WGS) entry which is preliminary data.</text>
</comment>
<evidence type="ECO:0000313" key="1">
    <source>
        <dbReference type="EMBL" id="TDN28776.1"/>
    </source>
</evidence>
<proteinExistence type="predicted"/>
<dbReference type="AlphaFoldDB" id="A0A4R6CQC2"/>
<reference evidence="1 2" key="1">
    <citation type="submission" date="2017-06" db="EMBL/GenBank/DDBJ databases">
        <authorList>
            <person name="Swanenburg J."/>
            <person name="Kort R."/>
        </authorList>
    </citation>
    <scope>NUCLEOTIDE SEQUENCE [LARGE SCALE GENOMIC DNA]</scope>
    <source>
        <strain evidence="1 2">RL05</strain>
    </source>
</reference>
<accession>A0A4R6CQC2</accession>
<name>A0A4R6CQC2_9LACO</name>
<organism evidence="1 2">
    <name type="scientific">Lactobacillus crispatus</name>
    <dbReference type="NCBI Taxonomy" id="47770"/>
    <lineage>
        <taxon>Bacteria</taxon>
        <taxon>Bacillati</taxon>
        <taxon>Bacillota</taxon>
        <taxon>Bacilli</taxon>
        <taxon>Lactobacillales</taxon>
        <taxon>Lactobacillaceae</taxon>
        <taxon>Lactobacillus</taxon>
    </lineage>
</organism>